<keyword evidence="2" id="KW-1185">Reference proteome</keyword>
<accession>A0ABQ9ZXQ1</accession>
<name>A0ABQ9ZXQ1_9CRUS</name>
<comment type="caution">
    <text evidence="1">The sequence shown here is derived from an EMBL/GenBank/DDBJ whole genome shotgun (WGS) entry which is preliminary data.</text>
</comment>
<dbReference type="EMBL" id="JAOYFB010000009">
    <property type="protein sequence ID" value="KAK4017588.1"/>
    <property type="molecule type" value="Genomic_DNA"/>
</dbReference>
<gene>
    <name evidence="1" type="ORF">OUZ56_033203</name>
</gene>
<protein>
    <submittedName>
        <fullName evidence="1">Uncharacterized protein</fullName>
    </submittedName>
</protein>
<evidence type="ECO:0000313" key="2">
    <source>
        <dbReference type="Proteomes" id="UP001234178"/>
    </source>
</evidence>
<sequence length="69" mass="7926">MNTLWAYLQQEYSPKCIGRVFLQGDLRAGVNPVWLDLRGRQPTATGVASTETEHRALQSQRENLWVIRV</sequence>
<reference evidence="1 2" key="1">
    <citation type="journal article" date="2023" name="Nucleic Acids Res.">
        <title>The hologenome of Daphnia magna reveals possible DNA methylation and microbiome-mediated evolution of the host genome.</title>
        <authorList>
            <person name="Chaturvedi A."/>
            <person name="Li X."/>
            <person name="Dhandapani V."/>
            <person name="Marshall H."/>
            <person name="Kissane S."/>
            <person name="Cuenca-Cambronero M."/>
            <person name="Asole G."/>
            <person name="Calvet F."/>
            <person name="Ruiz-Romero M."/>
            <person name="Marangio P."/>
            <person name="Guigo R."/>
            <person name="Rago D."/>
            <person name="Mirbahai L."/>
            <person name="Eastwood N."/>
            <person name="Colbourne J.K."/>
            <person name="Zhou J."/>
            <person name="Mallon E."/>
            <person name="Orsini L."/>
        </authorList>
    </citation>
    <scope>NUCLEOTIDE SEQUENCE [LARGE SCALE GENOMIC DNA]</scope>
    <source>
        <strain evidence="1">LRV0_1</strain>
    </source>
</reference>
<organism evidence="1 2">
    <name type="scientific">Daphnia magna</name>
    <dbReference type="NCBI Taxonomy" id="35525"/>
    <lineage>
        <taxon>Eukaryota</taxon>
        <taxon>Metazoa</taxon>
        <taxon>Ecdysozoa</taxon>
        <taxon>Arthropoda</taxon>
        <taxon>Crustacea</taxon>
        <taxon>Branchiopoda</taxon>
        <taxon>Diplostraca</taxon>
        <taxon>Cladocera</taxon>
        <taxon>Anomopoda</taxon>
        <taxon>Daphniidae</taxon>
        <taxon>Daphnia</taxon>
    </lineage>
</organism>
<dbReference type="Proteomes" id="UP001234178">
    <property type="component" value="Unassembled WGS sequence"/>
</dbReference>
<evidence type="ECO:0000313" key="1">
    <source>
        <dbReference type="EMBL" id="KAK4017588.1"/>
    </source>
</evidence>
<proteinExistence type="predicted"/>